<evidence type="ECO:0000256" key="2">
    <source>
        <dbReference type="ARBA" id="ARBA00004123"/>
    </source>
</evidence>
<evidence type="ECO:0000256" key="29">
    <source>
        <dbReference type="ARBA" id="ARBA00042099"/>
    </source>
</evidence>
<feature type="active site" evidence="39">
    <location>
        <position position="265"/>
    </location>
</feature>
<keyword evidence="21" id="KW-0012">Acyltransferase</keyword>
<dbReference type="Gene3D" id="3.90.260.10">
    <property type="entry name" value="Transglutaminase-like"/>
    <property type="match status" value="1"/>
</dbReference>
<keyword evidence="15" id="KW-0547">Nucleotide-binding</keyword>
<evidence type="ECO:0000256" key="34">
    <source>
        <dbReference type="ARBA" id="ARBA00043138"/>
    </source>
</evidence>
<evidence type="ECO:0000256" key="37">
    <source>
        <dbReference type="ARBA" id="ARBA00048230"/>
    </source>
</evidence>
<dbReference type="GO" id="GO:0005694">
    <property type="term" value="C:chromosome"/>
    <property type="evidence" value="ECO:0007669"/>
    <property type="project" value="UniProtKB-SubCell"/>
</dbReference>
<evidence type="ECO:0000256" key="19">
    <source>
        <dbReference type="ARBA" id="ARBA00023136"/>
    </source>
</evidence>
<evidence type="ECO:0000256" key="15">
    <source>
        <dbReference type="ARBA" id="ARBA00022741"/>
    </source>
</evidence>
<dbReference type="GO" id="GO:0005525">
    <property type="term" value="F:GTP binding"/>
    <property type="evidence" value="ECO:0007669"/>
    <property type="project" value="UniProtKB-KW"/>
</dbReference>
<evidence type="ECO:0000256" key="11">
    <source>
        <dbReference type="ARBA" id="ARBA00022525"/>
    </source>
</evidence>
<feature type="active site" evidence="39">
    <location>
        <position position="322"/>
    </location>
</feature>
<evidence type="ECO:0000256" key="13">
    <source>
        <dbReference type="ARBA" id="ARBA00022670"/>
    </source>
</evidence>
<evidence type="ECO:0000256" key="12">
    <source>
        <dbReference type="ARBA" id="ARBA00022530"/>
    </source>
</evidence>
<evidence type="ECO:0000256" key="3">
    <source>
        <dbReference type="ARBA" id="ARBA00004173"/>
    </source>
</evidence>
<evidence type="ECO:0000256" key="36">
    <source>
        <dbReference type="ARBA" id="ARBA00047876"/>
    </source>
</evidence>
<evidence type="ECO:0000256" key="10">
    <source>
        <dbReference type="ARBA" id="ARBA00022475"/>
    </source>
</evidence>
<keyword evidence="19" id="KW-0472">Membrane</keyword>
<evidence type="ECO:0000313" key="42">
    <source>
        <dbReference type="Ensembl" id="ENSTRUP00000071550.1"/>
    </source>
</evidence>
<dbReference type="InterPro" id="IPR038765">
    <property type="entry name" value="Papain-like_cys_pep_sf"/>
</dbReference>
<dbReference type="Ensembl" id="ENSTRUT00000074608.1">
    <property type="protein sequence ID" value="ENSTRUP00000071550.1"/>
    <property type="gene ID" value="ENSTRUG00000013049.3"/>
</dbReference>
<dbReference type="PANTHER" id="PTHR11590">
    <property type="entry name" value="PROTEIN-GLUTAMINE GAMMA-GLUTAMYLTRANSFERASE"/>
    <property type="match status" value="1"/>
</dbReference>
<dbReference type="Proteomes" id="UP000005226">
    <property type="component" value="Chromosome 19"/>
</dbReference>
<protein>
    <recommendedName>
        <fullName evidence="26">Protein-glutamine gamma-glutamyltransferase 2</fullName>
        <ecNumber evidence="22">2.3.2.13</ecNumber>
        <ecNumber evidence="25">3.5.1.44</ecNumber>
    </recommendedName>
    <alternativeName>
        <fullName evidence="29">Isopeptidase TGM2</fullName>
    </alternativeName>
    <alternativeName>
        <fullName evidence="31">Protein-glutamine deamidase TGM2</fullName>
    </alternativeName>
    <alternativeName>
        <fullName evidence="30">Protein-glutamine dopaminyltransferase TGM2</fullName>
    </alternativeName>
    <alternativeName>
        <fullName evidence="33">Protein-glutamine histaminyltransferase TGM2</fullName>
    </alternativeName>
    <alternativeName>
        <fullName evidence="34">Protein-glutamine noradrenalinyltransferase TGM2</fullName>
    </alternativeName>
    <alternativeName>
        <fullName evidence="32">Protein-glutamine serotonyltransferase TGM2</fullName>
    </alternativeName>
    <alternativeName>
        <fullName evidence="28">Tissue transglutaminase</fullName>
    </alternativeName>
    <alternativeName>
        <fullName evidence="27">Transglutaminase-2</fullName>
    </alternativeName>
</protein>
<keyword evidence="17" id="KW-0496">Mitochondrion</keyword>
<dbReference type="GO" id="GO:0008233">
    <property type="term" value="F:peptidase activity"/>
    <property type="evidence" value="ECO:0007669"/>
    <property type="project" value="UniProtKB-KW"/>
</dbReference>
<keyword evidence="43" id="KW-1185">Reference proteome</keyword>
<dbReference type="GO" id="GO:0005739">
    <property type="term" value="C:mitochondrion"/>
    <property type="evidence" value="ECO:0007669"/>
    <property type="project" value="UniProtKB-SubCell"/>
</dbReference>
<comment type="catalytic activity">
    <reaction evidence="37">
        <text>L-glutaminyl-[protein] + (R)-noradrenaline = 5-(R)-noradrenalinyl-L-glutamyl-[protein] + NH4(+)</text>
        <dbReference type="Rhea" id="RHEA:66560"/>
        <dbReference type="Rhea" id="RHEA-COMP:10207"/>
        <dbReference type="Rhea" id="RHEA-COMP:17054"/>
        <dbReference type="ChEBI" id="CHEBI:28938"/>
        <dbReference type="ChEBI" id="CHEBI:30011"/>
        <dbReference type="ChEBI" id="CHEBI:72587"/>
        <dbReference type="ChEBI" id="CHEBI:167178"/>
    </reaction>
    <physiologicalReaction direction="left-to-right" evidence="37">
        <dbReference type="Rhea" id="RHEA:66561"/>
    </physiologicalReaction>
</comment>
<dbReference type="SUPFAM" id="SSF54001">
    <property type="entry name" value="Cysteine proteinases"/>
    <property type="match status" value="1"/>
</dbReference>
<dbReference type="GO" id="GO:0003810">
    <property type="term" value="F:protein-glutamine gamma-glutamyltransferase activity"/>
    <property type="evidence" value="ECO:0007669"/>
    <property type="project" value="UniProtKB-EC"/>
</dbReference>
<feature type="domain" description="Transglutaminase-like" evidence="41">
    <location>
        <begin position="257"/>
        <end position="348"/>
    </location>
</feature>
<keyword evidence="16" id="KW-0106">Calcium</keyword>
<dbReference type="GO" id="GO:0007399">
    <property type="term" value="P:nervous system development"/>
    <property type="evidence" value="ECO:0007669"/>
    <property type="project" value="UniProtKB-ARBA"/>
</dbReference>
<evidence type="ECO:0000256" key="6">
    <source>
        <dbReference type="ARBA" id="ARBA00004498"/>
    </source>
</evidence>
<dbReference type="Gene3D" id="2.60.40.10">
    <property type="entry name" value="Immunoglobulins"/>
    <property type="match status" value="2"/>
</dbReference>
<reference evidence="42" key="2">
    <citation type="submission" date="2025-08" db="UniProtKB">
        <authorList>
            <consortium name="Ensembl"/>
        </authorList>
    </citation>
    <scope>IDENTIFICATION</scope>
</reference>
<dbReference type="InterPro" id="IPR036238">
    <property type="entry name" value="Transglutaminase_C_sf"/>
</dbReference>
<comment type="catalytic activity">
    <reaction evidence="24">
        <text>L-glutaminyl-[protein] + L-lysyl-[protein] = [protein]-L-lysyl-N(6)-5-L-glutamyl-[protein] + NH4(+)</text>
        <dbReference type="Rhea" id="RHEA:54816"/>
        <dbReference type="Rhea" id="RHEA-COMP:9752"/>
        <dbReference type="Rhea" id="RHEA-COMP:10207"/>
        <dbReference type="Rhea" id="RHEA-COMP:14005"/>
        <dbReference type="ChEBI" id="CHEBI:28938"/>
        <dbReference type="ChEBI" id="CHEBI:29969"/>
        <dbReference type="ChEBI" id="CHEBI:30011"/>
        <dbReference type="ChEBI" id="CHEBI:138370"/>
        <dbReference type="EC" id="2.3.2.13"/>
    </reaction>
    <physiologicalReaction direction="left-to-right" evidence="24">
        <dbReference type="Rhea" id="RHEA:54817"/>
    </physiologicalReaction>
</comment>
<feature type="compositionally biased region" description="Low complexity" evidence="40">
    <location>
        <begin position="465"/>
        <end position="486"/>
    </location>
</feature>
<dbReference type="InterPro" id="IPR036985">
    <property type="entry name" value="Transglutaminase-like_sf"/>
</dbReference>
<comment type="catalytic activity">
    <reaction evidence="36">
        <text>L-glutaminyl-[protein] + histamine = 5-histaminyl-L-glutamyl-[protein] + NH4(+)</text>
        <dbReference type="Rhea" id="RHEA:66564"/>
        <dbReference type="Rhea" id="RHEA-COMP:10207"/>
        <dbReference type="Rhea" id="RHEA-COMP:17056"/>
        <dbReference type="ChEBI" id="CHEBI:28938"/>
        <dbReference type="ChEBI" id="CHEBI:30011"/>
        <dbReference type="ChEBI" id="CHEBI:58432"/>
        <dbReference type="ChEBI" id="CHEBI:167179"/>
    </reaction>
    <physiologicalReaction direction="left-to-right" evidence="36">
        <dbReference type="Rhea" id="RHEA:66565"/>
    </physiologicalReaction>
</comment>
<sequence>MSAPLQPQPPPYNNVEHRTDLNGIDRLIVRRGQQFSIRLYLRSGSYQPGVSALDCVAETGPQPSEQYGTKAAFGLTADVNTSCWSAAITSPPGDTLALSICSAPDAPIGRYSLSLGQSARIEFILLFNPWCPGDAVYMDNERSLEEYVLSQDGIIFRGTYKYPIPLPWNFGQFESGILDICLRTLDMNPKYLRNPGKDCSGRRNPIYVTRVLSAMINCNDDKGVLLGKWTDGYEGGISPMFWRGSVEILRNWDTQACQPVRYGQCWVFAAVACTVSRALGIPCRVITNFASAHDTNNNLVIERYINENGDLVQSREMIWNYHCWVESWMTRPDLKSGFNGWQASDPTPQEKSDGVYCCGPVPVKAIKEGELLLKYDAPFVFAEVNADVNTVMQKKDGSTSRVNTTTFVGQKISTKSVGSDVREDITNLYKYPEGRPRCRPLDVWKLRFNNLCFQAPTKSARFSRRPTTGTSCSSSSKTRASTSPSRWEQTRGRAAISTCSPWSPTTRTARRSAAWCLGLARCRTAATWEATADSKTCSMWSWRLVEVGGASDDPNFLVHLLSNNQHLVCVHLERKVPLRLNYSKYGGQLTDDSLIRLAALLFDYSTREPVLAVRNIVLTDPEIKVRVCTKAKRQQTSLKRLHERFLKCRLCSADPG</sequence>
<reference evidence="42 43" key="1">
    <citation type="journal article" date="2011" name="Genome Biol. Evol.">
        <title>Integration of the genetic map and genome assembly of fugu facilitates insights into distinct features of genome evolution in teleosts and mammals.</title>
        <authorList>
            <person name="Kai W."/>
            <person name="Kikuchi K."/>
            <person name="Tohari S."/>
            <person name="Chew A.K."/>
            <person name="Tay A."/>
            <person name="Fujiwara A."/>
            <person name="Hosoya S."/>
            <person name="Suetake H."/>
            <person name="Naruse K."/>
            <person name="Brenner S."/>
            <person name="Suzuki Y."/>
            <person name="Venkatesh B."/>
        </authorList>
    </citation>
    <scope>NUCLEOTIDE SEQUENCE [LARGE SCALE GENOMIC DNA]</scope>
</reference>
<evidence type="ECO:0000256" key="27">
    <source>
        <dbReference type="ARBA" id="ARBA00041650"/>
    </source>
</evidence>
<dbReference type="Pfam" id="PF01841">
    <property type="entry name" value="Transglut_core"/>
    <property type="match status" value="1"/>
</dbReference>
<evidence type="ECO:0000256" key="18">
    <source>
        <dbReference type="ARBA" id="ARBA00023134"/>
    </source>
</evidence>
<dbReference type="InterPro" id="IPR014756">
    <property type="entry name" value="Ig_E-set"/>
</dbReference>
<proteinExistence type="inferred from homology"/>
<evidence type="ECO:0000256" key="7">
    <source>
        <dbReference type="ARBA" id="ARBA00004514"/>
    </source>
</evidence>
<dbReference type="SMART" id="SM00460">
    <property type="entry name" value="TGc"/>
    <property type="match status" value="1"/>
</dbReference>
<keyword evidence="9" id="KW-0158">Chromosome</keyword>
<dbReference type="SUPFAM" id="SSF81296">
    <property type="entry name" value="E set domains"/>
    <property type="match status" value="1"/>
</dbReference>
<evidence type="ECO:0000256" key="22">
    <source>
        <dbReference type="ARBA" id="ARBA00024222"/>
    </source>
</evidence>
<feature type="active site" evidence="39">
    <location>
        <position position="345"/>
    </location>
</feature>
<keyword evidence="14" id="KW-0808">Transferase</keyword>
<evidence type="ECO:0000256" key="17">
    <source>
        <dbReference type="ARBA" id="ARBA00023128"/>
    </source>
</evidence>
<evidence type="ECO:0000256" key="23">
    <source>
        <dbReference type="ARBA" id="ARBA00036377"/>
    </source>
</evidence>
<evidence type="ECO:0000256" key="40">
    <source>
        <dbReference type="SAM" id="MobiDB-lite"/>
    </source>
</evidence>
<dbReference type="GO" id="GO:0050568">
    <property type="term" value="F:protein-glutamine glutaminase activity"/>
    <property type="evidence" value="ECO:0007669"/>
    <property type="project" value="UniProtKB-EC"/>
</dbReference>
<evidence type="ECO:0000256" key="33">
    <source>
        <dbReference type="ARBA" id="ARBA00043104"/>
    </source>
</evidence>
<evidence type="ECO:0000256" key="8">
    <source>
        <dbReference type="ARBA" id="ARBA00005968"/>
    </source>
</evidence>
<evidence type="ECO:0000256" key="31">
    <source>
        <dbReference type="ARBA" id="ARBA00042239"/>
    </source>
</evidence>
<evidence type="ECO:0000256" key="21">
    <source>
        <dbReference type="ARBA" id="ARBA00023315"/>
    </source>
</evidence>
<dbReference type="PROSITE" id="PS00547">
    <property type="entry name" value="TRANSGLUTAMINASES"/>
    <property type="match status" value="1"/>
</dbReference>
<dbReference type="InterPro" id="IPR002931">
    <property type="entry name" value="Transglutaminase-like"/>
</dbReference>
<evidence type="ECO:0000256" key="5">
    <source>
        <dbReference type="ARBA" id="ARBA00004286"/>
    </source>
</evidence>
<evidence type="ECO:0000256" key="30">
    <source>
        <dbReference type="ARBA" id="ARBA00042105"/>
    </source>
</evidence>
<dbReference type="InterPro" id="IPR023608">
    <property type="entry name" value="Transglutaminase_animal"/>
</dbReference>
<dbReference type="Pfam" id="PF00868">
    <property type="entry name" value="Transglut_N"/>
    <property type="match status" value="1"/>
</dbReference>
<evidence type="ECO:0000259" key="41">
    <source>
        <dbReference type="SMART" id="SM00460"/>
    </source>
</evidence>
<comment type="subcellular location">
    <subcellularLocation>
        <location evidence="4">Cell membrane</location>
    </subcellularLocation>
    <subcellularLocation>
        <location evidence="5">Chromosome</location>
    </subcellularLocation>
    <subcellularLocation>
        <location evidence="7">Cytoplasm</location>
        <location evidence="7">Cytosol</location>
    </subcellularLocation>
    <subcellularLocation>
        <location evidence="3">Mitochondrion</location>
    </subcellularLocation>
    <subcellularLocation>
        <location evidence="2">Nucleus</location>
    </subcellularLocation>
    <subcellularLocation>
        <location evidence="6">Secreted</location>
        <location evidence="6">Extracellular space</location>
        <location evidence="6">Extracellular matrix</location>
    </subcellularLocation>
</comment>
<dbReference type="InterPro" id="IPR001102">
    <property type="entry name" value="Transglutaminase_N"/>
</dbReference>
<reference evidence="42" key="3">
    <citation type="submission" date="2025-09" db="UniProtKB">
        <authorList>
            <consortium name="Ensembl"/>
        </authorList>
    </citation>
    <scope>IDENTIFICATION</scope>
</reference>
<keyword evidence="20" id="KW-0539">Nucleus</keyword>
<evidence type="ECO:0000256" key="35">
    <source>
        <dbReference type="ARBA" id="ARBA00047868"/>
    </source>
</evidence>
<evidence type="ECO:0000256" key="4">
    <source>
        <dbReference type="ARBA" id="ARBA00004236"/>
    </source>
</evidence>
<dbReference type="InterPro" id="IPR013783">
    <property type="entry name" value="Ig-like_fold"/>
</dbReference>
<evidence type="ECO:0000256" key="28">
    <source>
        <dbReference type="ARBA" id="ARBA00041677"/>
    </source>
</evidence>
<evidence type="ECO:0000256" key="9">
    <source>
        <dbReference type="ARBA" id="ARBA00022454"/>
    </source>
</evidence>
<dbReference type="InterPro" id="IPR050779">
    <property type="entry name" value="Transglutaminase"/>
</dbReference>
<keyword evidence="13" id="KW-0378">Hydrolase</keyword>
<dbReference type="EC" id="3.5.1.44" evidence="25"/>
<feature type="region of interest" description="Disordered" evidence="40">
    <location>
        <begin position="462"/>
        <end position="490"/>
    </location>
</feature>
<dbReference type="AlphaFoldDB" id="A0A674NCS7"/>
<keyword evidence="18" id="KW-0342">GTP-binding</keyword>
<dbReference type="PIRSF" id="PIRSF000459">
    <property type="entry name" value="TGM_EBP42"/>
    <property type="match status" value="1"/>
</dbReference>
<dbReference type="SUPFAM" id="SSF49309">
    <property type="entry name" value="Transglutaminase, two C-terminal domains"/>
    <property type="match status" value="1"/>
</dbReference>
<dbReference type="GO" id="GO:0005829">
    <property type="term" value="C:cytosol"/>
    <property type="evidence" value="ECO:0007669"/>
    <property type="project" value="UniProtKB-SubCell"/>
</dbReference>
<evidence type="ECO:0000256" key="32">
    <source>
        <dbReference type="ARBA" id="ARBA00042912"/>
    </source>
</evidence>
<name>A0A674NCS7_TAKRU</name>
<comment type="similarity">
    <text evidence="8">Belongs to the transglutaminase superfamily. Transglutaminase family.</text>
</comment>
<dbReference type="InterPro" id="IPR013808">
    <property type="entry name" value="Transglutaminase_AS"/>
</dbReference>
<evidence type="ECO:0000256" key="39">
    <source>
        <dbReference type="PIRSR" id="PIRSR000459-1"/>
    </source>
</evidence>
<evidence type="ECO:0000256" key="24">
    <source>
        <dbReference type="ARBA" id="ARBA00036876"/>
    </source>
</evidence>
<dbReference type="GO" id="GO:0005634">
    <property type="term" value="C:nucleus"/>
    <property type="evidence" value="ECO:0007669"/>
    <property type="project" value="UniProtKB-SubCell"/>
</dbReference>
<accession>A0A674NCS7</accession>
<evidence type="ECO:0000256" key="38">
    <source>
        <dbReference type="ARBA" id="ARBA00048365"/>
    </source>
</evidence>
<evidence type="ECO:0000256" key="1">
    <source>
        <dbReference type="ARBA" id="ARBA00001913"/>
    </source>
</evidence>
<organism evidence="42 43">
    <name type="scientific">Takifugu rubripes</name>
    <name type="common">Japanese pufferfish</name>
    <name type="synonym">Fugu rubripes</name>
    <dbReference type="NCBI Taxonomy" id="31033"/>
    <lineage>
        <taxon>Eukaryota</taxon>
        <taxon>Metazoa</taxon>
        <taxon>Chordata</taxon>
        <taxon>Craniata</taxon>
        <taxon>Vertebrata</taxon>
        <taxon>Euteleostomi</taxon>
        <taxon>Actinopterygii</taxon>
        <taxon>Neopterygii</taxon>
        <taxon>Teleostei</taxon>
        <taxon>Neoteleostei</taxon>
        <taxon>Acanthomorphata</taxon>
        <taxon>Eupercaria</taxon>
        <taxon>Tetraodontiformes</taxon>
        <taxon>Tetradontoidea</taxon>
        <taxon>Tetraodontidae</taxon>
        <taxon>Takifugu</taxon>
    </lineage>
</organism>
<dbReference type="GeneTree" id="ENSGT01050000244866"/>
<dbReference type="GO" id="GO:0046872">
    <property type="term" value="F:metal ion binding"/>
    <property type="evidence" value="ECO:0007669"/>
    <property type="project" value="UniProtKB-KW"/>
</dbReference>
<comment type="catalytic activity">
    <reaction evidence="38">
        <text>L-glutaminyl-[protein] + dopamine = 5-dopaminyl-L-glutamyl-[protein] + NH4(+)</text>
        <dbReference type="Rhea" id="RHEA:66556"/>
        <dbReference type="Rhea" id="RHEA-COMP:10207"/>
        <dbReference type="Rhea" id="RHEA-COMP:17053"/>
        <dbReference type="ChEBI" id="CHEBI:28938"/>
        <dbReference type="ChEBI" id="CHEBI:30011"/>
        <dbReference type="ChEBI" id="CHEBI:59905"/>
        <dbReference type="ChEBI" id="CHEBI:167175"/>
    </reaction>
    <physiologicalReaction direction="left-to-right" evidence="38">
        <dbReference type="Rhea" id="RHEA:66557"/>
    </physiologicalReaction>
</comment>
<dbReference type="PANTHER" id="PTHR11590:SF6">
    <property type="entry name" value="PROTEIN-GLUTAMINE GAMMA-GLUTAMYLTRANSFERASE 2"/>
    <property type="match status" value="1"/>
</dbReference>
<keyword evidence="10" id="KW-1003">Cell membrane</keyword>
<comment type="cofactor">
    <cofactor evidence="1">
        <name>Ca(2+)</name>
        <dbReference type="ChEBI" id="CHEBI:29108"/>
    </cofactor>
</comment>
<dbReference type="GO" id="GO:0005886">
    <property type="term" value="C:plasma membrane"/>
    <property type="evidence" value="ECO:0007669"/>
    <property type="project" value="UniProtKB-SubCell"/>
</dbReference>
<evidence type="ECO:0000256" key="14">
    <source>
        <dbReference type="ARBA" id="ARBA00022679"/>
    </source>
</evidence>
<keyword evidence="13" id="KW-0645">Protease</keyword>
<evidence type="ECO:0000256" key="20">
    <source>
        <dbReference type="ARBA" id="ARBA00023242"/>
    </source>
</evidence>
<keyword evidence="11" id="KW-0964">Secreted</keyword>
<evidence type="ECO:0000256" key="25">
    <source>
        <dbReference type="ARBA" id="ARBA00039019"/>
    </source>
</evidence>
<gene>
    <name evidence="42" type="primary">tgm2b</name>
</gene>
<comment type="catalytic activity">
    <reaction evidence="23">
        <text>L-glutaminyl-[protein] + serotonin = 5-serotonyl-L-glutamyl-[protein] + NH4(+)</text>
        <dbReference type="Rhea" id="RHEA:66552"/>
        <dbReference type="Rhea" id="RHEA-COMP:10207"/>
        <dbReference type="Rhea" id="RHEA-COMP:17052"/>
        <dbReference type="ChEBI" id="CHEBI:28938"/>
        <dbReference type="ChEBI" id="CHEBI:30011"/>
        <dbReference type="ChEBI" id="CHEBI:167174"/>
        <dbReference type="ChEBI" id="CHEBI:350546"/>
    </reaction>
    <physiologicalReaction direction="left-to-right" evidence="23">
        <dbReference type="Rhea" id="RHEA:66553"/>
    </physiologicalReaction>
</comment>
<keyword evidence="12" id="KW-0272">Extracellular matrix</keyword>
<evidence type="ECO:0000256" key="16">
    <source>
        <dbReference type="ARBA" id="ARBA00022837"/>
    </source>
</evidence>
<comment type="catalytic activity">
    <reaction evidence="35">
        <text>L-glutaminyl-[protein] + H2O = L-glutamyl-[protein] + NH4(+)</text>
        <dbReference type="Rhea" id="RHEA:16441"/>
        <dbReference type="Rhea" id="RHEA-COMP:10207"/>
        <dbReference type="Rhea" id="RHEA-COMP:10208"/>
        <dbReference type="ChEBI" id="CHEBI:15377"/>
        <dbReference type="ChEBI" id="CHEBI:28938"/>
        <dbReference type="ChEBI" id="CHEBI:29973"/>
        <dbReference type="ChEBI" id="CHEBI:30011"/>
        <dbReference type="EC" id="3.5.1.44"/>
    </reaction>
    <physiologicalReaction direction="left-to-right" evidence="35">
        <dbReference type="Rhea" id="RHEA:16442"/>
    </physiologicalReaction>
</comment>
<evidence type="ECO:0000313" key="43">
    <source>
        <dbReference type="Proteomes" id="UP000005226"/>
    </source>
</evidence>
<dbReference type="EC" id="2.3.2.13" evidence="22"/>
<evidence type="ECO:0000256" key="26">
    <source>
        <dbReference type="ARBA" id="ARBA00040561"/>
    </source>
</evidence>
<dbReference type="GO" id="GO:0006508">
    <property type="term" value="P:proteolysis"/>
    <property type="evidence" value="ECO:0007669"/>
    <property type="project" value="UniProtKB-KW"/>
</dbReference>